<keyword evidence="2" id="KW-1185">Reference proteome</keyword>
<dbReference type="RefSeq" id="WP_117392362.1">
    <property type="nucleotide sequence ID" value="NZ_QWDC01000002.1"/>
</dbReference>
<dbReference type="EMBL" id="QWDC01000002">
    <property type="protein sequence ID" value="RFZ92653.1"/>
    <property type="molecule type" value="Genomic_DNA"/>
</dbReference>
<evidence type="ECO:0000313" key="2">
    <source>
        <dbReference type="Proteomes" id="UP000264217"/>
    </source>
</evidence>
<sequence>MPKALKIISFGLAISIGFAECKNKASKSNAKEFEGIITYHEVIKDRDSLFNLEDTVQLFYSHGNYVSLHSYRLPSFHLVKDYYFKDGPLRLLLFNNSDTLRKLQLNNPKERLEKFSVNKINDKILSQPCEEINLTTSFAEKDSKTYTDFTFVFSRDYLSVNKEDFKNWRLGFFNKVVTESGEFYLKLKAVHYDSSHKNILSSKTYDVISVKKQAIDPKMFEIDEDKIK</sequence>
<dbReference type="OrthoDB" id="760407at2"/>
<comment type="caution">
    <text evidence="1">The sequence shown here is derived from an EMBL/GenBank/DDBJ whole genome shotgun (WGS) entry which is preliminary data.</text>
</comment>
<dbReference type="AlphaFoldDB" id="A0A372NTP8"/>
<evidence type="ECO:0000313" key="1">
    <source>
        <dbReference type="EMBL" id="RFZ92653.1"/>
    </source>
</evidence>
<name>A0A372NTP8_9SPHI</name>
<protein>
    <recommendedName>
        <fullName evidence="3">Lipoprotein</fullName>
    </recommendedName>
</protein>
<accession>A0A372NTP8</accession>
<reference evidence="1 2" key="1">
    <citation type="submission" date="2018-08" db="EMBL/GenBank/DDBJ databases">
        <title>Mucilaginibacter sp. MYSH2.</title>
        <authorList>
            <person name="Seo T."/>
        </authorList>
    </citation>
    <scope>NUCLEOTIDE SEQUENCE [LARGE SCALE GENOMIC DNA]</scope>
    <source>
        <strain evidence="1 2">MYSH2</strain>
    </source>
</reference>
<gene>
    <name evidence="1" type="ORF">D0C36_14670</name>
</gene>
<dbReference type="Proteomes" id="UP000264217">
    <property type="component" value="Unassembled WGS sequence"/>
</dbReference>
<organism evidence="1 2">
    <name type="scientific">Mucilaginibacter conchicola</name>
    <dbReference type="NCBI Taxonomy" id="2303333"/>
    <lineage>
        <taxon>Bacteria</taxon>
        <taxon>Pseudomonadati</taxon>
        <taxon>Bacteroidota</taxon>
        <taxon>Sphingobacteriia</taxon>
        <taxon>Sphingobacteriales</taxon>
        <taxon>Sphingobacteriaceae</taxon>
        <taxon>Mucilaginibacter</taxon>
    </lineage>
</organism>
<proteinExistence type="predicted"/>
<evidence type="ECO:0008006" key="3">
    <source>
        <dbReference type="Google" id="ProtNLM"/>
    </source>
</evidence>